<dbReference type="Pfam" id="PF14261">
    <property type="entry name" value="DUF4351"/>
    <property type="match status" value="1"/>
</dbReference>
<dbReference type="EMBL" id="JAECZA010000001">
    <property type="protein sequence ID" value="MBH8571605.1"/>
    <property type="molecule type" value="Genomic_DNA"/>
</dbReference>
<keyword evidence="3" id="KW-1185">Reference proteome</keyword>
<gene>
    <name evidence="2" type="ORF">I8752_00895</name>
</gene>
<dbReference type="Proteomes" id="UP000662314">
    <property type="component" value="Unassembled WGS sequence"/>
</dbReference>
<organism evidence="2 3">
    <name type="scientific">Dendronalium phyllosphericum CENA369</name>
    <dbReference type="NCBI Taxonomy" id="1725256"/>
    <lineage>
        <taxon>Bacteria</taxon>
        <taxon>Bacillati</taxon>
        <taxon>Cyanobacteriota</taxon>
        <taxon>Cyanophyceae</taxon>
        <taxon>Nostocales</taxon>
        <taxon>Nostocaceae</taxon>
        <taxon>Dendronalium</taxon>
        <taxon>Dendronalium phyllosphericum</taxon>
    </lineage>
</organism>
<accession>A0A8J7HWV6</accession>
<dbReference type="RefSeq" id="WP_214430430.1">
    <property type="nucleotide sequence ID" value="NZ_CAWPUQ010000001.1"/>
</dbReference>
<evidence type="ECO:0000259" key="1">
    <source>
        <dbReference type="Pfam" id="PF14261"/>
    </source>
</evidence>
<feature type="domain" description="DUF4351" evidence="1">
    <location>
        <begin position="232"/>
        <end position="288"/>
    </location>
</feature>
<dbReference type="InterPro" id="IPR025587">
    <property type="entry name" value="DUF4351"/>
</dbReference>
<reference evidence="2 3" key="1">
    <citation type="journal article" date="2021" name="Int. J. Syst. Evol. Microbiol.">
        <title>Amazonocrinis nigriterrae gen. nov., sp. nov., Atlanticothrix silvestris gen. nov., sp. nov. and Dendronalium phyllosphericum gen. nov., sp. nov., nostocacean cyanobacteria from Brazilian environments.</title>
        <authorList>
            <person name="Alvarenga D.O."/>
            <person name="Andreote A.P.D."/>
            <person name="Branco L.H.Z."/>
            <person name="Delbaje E."/>
            <person name="Cruz R.B."/>
            <person name="Varani A.M."/>
            <person name="Fiore M.F."/>
        </authorList>
    </citation>
    <scope>NUCLEOTIDE SEQUENCE [LARGE SCALE GENOMIC DNA]</scope>
    <source>
        <strain evidence="2 3">CENA369</strain>
    </source>
</reference>
<protein>
    <submittedName>
        <fullName evidence="2">Rpn family recombination-promoting nuclease/putative transposase</fullName>
    </submittedName>
</protein>
<name>A0A8J7HWV6_9NOST</name>
<proteinExistence type="predicted"/>
<dbReference type="PANTHER" id="PTHR34613">
    <property type="entry name" value="SLL0800 PROTEIN"/>
    <property type="match status" value="1"/>
</dbReference>
<dbReference type="AlphaFoldDB" id="A0A8J7HWV6"/>
<evidence type="ECO:0000313" key="3">
    <source>
        <dbReference type="Proteomes" id="UP000662314"/>
    </source>
</evidence>
<dbReference type="PANTHER" id="PTHR34613:SF1">
    <property type="entry name" value="SLL6017 PROTEIN"/>
    <property type="match status" value="1"/>
</dbReference>
<evidence type="ECO:0000313" key="2">
    <source>
        <dbReference type="EMBL" id="MBH8571605.1"/>
    </source>
</evidence>
<sequence>MSFDSVCKILAEKYPRDFARWLLDEEPQNIKVLKTELSIEPIRADFVTFLQTENQILHIEFQTRTASKTPLPLRMLDYSVRLTRFYQVKVIQVVIFLQETNDEIVFTQEYVSKTTTHRYRVIRMWEQDSTLFLENPALLPLAPLTKTNSPETLLSQVSQNIAKIPDKASQQDIAAYTEILAGLKFEKDLIRQFLREEIMQESVIYQDILQKGERIGQKRGEKIGQKRGEEIGQKTGEERLVIRLINRKFGELQPALIERIKLLSTEELEALGEALLDFSGVSDLVAWLNQEDN</sequence>
<comment type="caution">
    <text evidence="2">The sequence shown here is derived from an EMBL/GenBank/DDBJ whole genome shotgun (WGS) entry which is preliminary data.</text>
</comment>